<name>A0A1H8RJW2_9ACTN</name>
<dbReference type="RefSeq" id="WP_069467029.1">
    <property type="nucleotide sequence ID" value="NZ_FODD01000035.1"/>
</dbReference>
<reference evidence="1 2" key="1">
    <citation type="submission" date="2016-10" db="EMBL/GenBank/DDBJ databases">
        <authorList>
            <person name="de Groot N.N."/>
        </authorList>
    </citation>
    <scope>NUCLEOTIDE SEQUENCE [LARGE SCALE GENOMIC DNA]</scope>
    <source>
        <strain evidence="1 2">CGMCC 4.2026</strain>
    </source>
</reference>
<dbReference type="Proteomes" id="UP000181951">
    <property type="component" value="Unassembled WGS sequence"/>
</dbReference>
<dbReference type="EMBL" id="FODD01000035">
    <property type="protein sequence ID" value="SEO66484.1"/>
    <property type="molecule type" value="Genomic_DNA"/>
</dbReference>
<proteinExistence type="predicted"/>
<dbReference type="AlphaFoldDB" id="A0A1H8RJW2"/>
<evidence type="ECO:0000313" key="2">
    <source>
        <dbReference type="Proteomes" id="UP000181951"/>
    </source>
</evidence>
<keyword evidence="2" id="KW-1185">Reference proteome</keyword>
<dbReference type="STRING" id="310780.SAMN05216267_103523"/>
<accession>A0A1H8RJW2</accession>
<sequence>MWWLIAYVSLSAAGLLVLGVPAVRVFFAVQDLARQVAESTRALSAAGDRLQQAADRLGGRAGDISRN</sequence>
<evidence type="ECO:0000313" key="1">
    <source>
        <dbReference type="EMBL" id="SEO66484.1"/>
    </source>
</evidence>
<protein>
    <submittedName>
        <fullName evidence="1">Uncharacterized protein</fullName>
    </submittedName>
</protein>
<gene>
    <name evidence="1" type="ORF">SAMN05216267_103523</name>
</gene>
<organism evidence="1 2">
    <name type="scientific">Actinacidiphila rubida</name>
    <dbReference type="NCBI Taxonomy" id="310780"/>
    <lineage>
        <taxon>Bacteria</taxon>
        <taxon>Bacillati</taxon>
        <taxon>Actinomycetota</taxon>
        <taxon>Actinomycetes</taxon>
        <taxon>Kitasatosporales</taxon>
        <taxon>Streptomycetaceae</taxon>
        <taxon>Actinacidiphila</taxon>
    </lineage>
</organism>